<proteinExistence type="predicted"/>
<reference evidence="1 2" key="1">
    <citation type="submission" date="2021-03" db="EMBL/GenBank/DDBJ databases">
        <title>Genomic Encyclopedia of Type Strains, Phase IV (KMG-IV): sequencing the most valuable type-strain genomes for metagenomic binning, comparative biology and taxonomic classification.</title>
        <authorList>
            <person name="Goeker M."/>
        </authorList>
    </citation>
    <scope>NUCLEOTIDE SEQUENCE [LARGE SCALE GENOMIC DNA]</scope>
    <source>
        <strain evidence="1 2">DSM 28650</strain>
    </source>
</reference>
<dbReference type="EMBL" id="JAGGLL010000037">
    <property type="protein sequence ID" value="MBP2023745.1"/>
    <property type="molecule type" value="Genomic_DNA"/>
</dbReference>
<protein>
    <submittedName>
        <fullName evidence="1">Uncharacterized protein</fullName>
    </submittedName>
</protein>
<keyword evidence="2" id="KW-1185">Reference proteome</keyword>
<evidence type="ECO:0000313" key="2">
    <source>
        <dbReference type="Proteomes" id="UP001519308"/>
    </source>
</evidence>
<organism evidence="1 2">
    <name type="scientific">Clostridium punense</name>
    <dbReference type="NCBI Taxonomy" id="1054297"/>
    <lineage>
        <taxon>Bacteria</taxon>
        <taxon>Bacillati</taxon>
        <taxon>Bacillota</taxon>
        <taxon>Clostridia</taxon>
        <taxon>Eubacteriales</taxon>
        <taxon>Clostridiaceae</taxon>
        <taxon>Clostridium</taxon>
    </lineage>
</organism>
<sequence>MWSKTKKRLESFLCDSLKSRVEYFCSNYRMHDGIGRAYITVDGKEVYSMCTLKRDYYRAPVEGTYSQVEFIDTAWSYFNTPIEECLQTQNPLLKILVVLDRRVGKRTLINMKESIDNEEDIVKYFYKLRCSAEGIEKDMDIKLKGEKV</sequence>
<dbReference type="InterPro" id="IPR057955">
    <property type="entry name" value="SF0329-like"/>
</dbReference>
<dbReference type="Proteomes" id="UP001519308">
    <property type="component" value="Unassembled WGS sequence"/>
</dbReference>
<dbReference type="Pfam" id="PF25753">
    <property type="entry name" value="SF0329"/>
    <property type="match status" value="2"/>
</dbReference>
<comment type="caution">
    <text evidence="1">The sequence shown here is derived from an EMBL/GenBank/DDBJ whole genome shotgun (WGS) entry which is preliminary data.</text>
</comment>
<name>A0ABS4K8S7_9CLOT</name>
<accession>A0ABS4K8S7</accession>
<dbReference type="RefSeq" id="WP_021283020.1">
    <property type="nucleotide sequence ID" value="NZ_JAGGLL010000037.1"/>
</dbReference>
<evidence type="ECO:0000313" key="1">
    <source>
        <dbReference type="EMBL" id="MBP2023745.1"/>
    </source>
</evidence>
<gene>
    <name evidence="1" type="ORF">J2Z44_003587</name>
</gene>